<dbReference type="PANTHER" id="PTHR40465">
    <property type="entry name" value="CHROMOSOME 1, WHOLE GENOME SHOTGUN SEQUENCE"/>
    <property type="match status" value="1"/>
</dbReference>
<dbReference type="Pfam" id="PF20152">
    <property type="entry name" value="DUF6534"/>
    <property type="match status" value="1"/>
</dbReference>
<keyword evidence="5" id="KW-1185">Reference proteome</keyword>
<reference evidence="4" key="1">
    <citation type="journal article" date="2021" name="New Phytol.">
        <title>Evolutionary innovations through gain and loss of genes in the ectomycorrhizal Boletales.</title>
        <authorList>
            <person name="Wu G."/>
            <person name="Miyauchi S."/>
            <person name="Morin E."/>
            <person name="Kuo A."/>
            <person name="Drula E."/>
            <person name="Varga T."/>
            <person name="Kohler A."/>
            <person name="Feng B."/>
            <person name="Cao Y."/>
            <person name="Lipzen A."/>
            <person name="Daum C."/>
            <person name="Hundley H."/>
            <person name="Pangilinan J."/>
            <person name="Johnson J."/>
            <person name="Barry K."/>
            <person name="LaButti K."/>
            <person name="Ng V."/>
            <person name="Ahrendt S."/>
            <person name="Min B."/>
            <person name="Choi I.G."/>
            <person name="Park H."/>
            <person name="Plett J.M."/>
            <person name="Magnuson J."/>
            <person name="Spatafora J.W."/>
            <person name="Nagy L.G."/>
            <person name="Henrissat B."/>
            <person name="Grigoriev I.V."/>
            <person name="Yang Z.L."/>
            <person name="Xu J."/>
            <person name="Martin F.M."/>
        </authorList>
    </citation>
    <scope>NUCLEOTIDE SEQUENCE</scope>
    <source>
        <strain evidence="4">KKN 215</strain>
    </source>
</reference>
<evidence type="ECO:0000259" key="3">
    <source>
        <dbReference type="Pfam" id="PF20152"/>
    </source>
</evidence>
<feature type="transmembrane region" description="Helical" evidence="2">
    <location>
        <begin position="94"/>
        <end position="116"/>
    </location>
</feature>
<evidence type="ECO:0000313" key="5">
    <source>
        <dbReference type="Proteomes" id="UP000813824"/>
    </source>
</evidence>
<comment type="caution">
    <text evidence="4">The sequence shown here is derived from an EMBL/GenBank/DDBJ whole genome shotgun (WGS) entry which is preliminary data.</text>
</comment>
<evidence type="ECO:0000313" key="4">
    <source>
        <dbReference type="EMBL" id="KAH8087803.1"/>
    </source>
</evidence>
<feature type="transmembrane region" description="Helical" evidence="2">
    <location>
        <begin position="128"/>
        <end position="148"/>
    </location>
</feature>
<dbReference type="Proteomes" id="UP000813824">
    <property type="component" value="Unassembled WGS sequence"/>
</dbReference>
<name>A0A8K0UG83_9AGAR</name>
<feature type="transmembrane region" description="Helical" evidence="2">
    <location>
        <begin position="209"/>
        <end position="231"/>
    </location>
</feature>
<organism evidence="4 5">
    <name type="scientific">Cristinia sonorae</name>
    <dbReference type="NCBI Taxonomy" id="1940300"/>
    <lineage>
        <taxon>Eukaryota</taxon>
        <taxon>Fungi</taxon>
        <taxon>Dikarya</taxon>
        <taxon>Basidiomycota</taxon>
        <taxon>Agaricomycotina</taxon>
        <taxon>Agaricomycetes</taxon>
        <taxon>Agaricomycetidae</taxon>
        <taxon>Agaricales</taxon>
        <taxon>Pleurotineae</taxon>
        <taxon>Stephanosporaceae</taxon>
        <taxon>Cristinia</taxon>
    </lineage>
</organism>
<feature type="region of interest" description="Disordered" evidence="1">
    <location>
        <begin position="319"/>
        <end position="352"/>
    </location>
</feature>
<protein>
    <recommendedName>
        <fullName evidence="3">DUF6534 domain-containing protein</fullName>
    </recommendedName>
</protein>
<proteinExistence type="predicted"/>
<evidence type="ECO:0000256" key="2">
    <source>
        <dbReference type="SAM" id="Phobius"/>
    </source>
</evidence>
<evidence type="ECO:0000256" key="1">
    <source>
        <dbReference type="SAM" id="MobiDB-lite"/>
    </source>
</evidence>
<feature type="domain" description="DUF6534" evidence="3">
    <location>
        <begin position="176"/>
        <end position="261"/>
    </location>
</feature>
<feature type="transmembrane region" description="Helical" evidence="2">
    <location>
        <begin position="23"/>
        <end position="44"/>
    </location>
</feature>
<dbReference type="AlphaFoldDB" id="A0A8K0UG83"/>
<dbReference type="OrthoDB" id="2535105at2759"/>
<keyword evidence="2" id="KW-0812">Transmembrane</keyword>
<gene>
    <name evidence="4" type="ORF">BXZ70DRAFT_1011519</name>
</gene>
<feature type="transmembrane region" description="Helical" evidence="2">
    <location>
        <begin position="168"/>
        <end position="189"/>
    </location>
</feature>
<feature type="transmembrane region" description="Helical" evidence="2">
    <location>
        <begin position="56"/>
        <end position="74"/>
    </location>
</feature>
<keyword evidence="2" id="KW-0472">Membrane</keyword>
<sequence length="352" mass="39027">MSNPADDVHPVGTALTLITGPMIMAHLVNWCLLGVLTVQVYAYHLAFPNDHYANRLVVTVAFFLELGQIFAATYDAFRVFGSGWGNYTELNSVGIFWVHLVLLTGMVTTLCQCFYAWRIYTLSRKYSVTIIIVVLSMLQLSLNIYEGVEVPHVGHISSIEHSVAFKTGLYWISSTVLCDLTITCSMFYFLQKAKKSNPKPMKTMIRRLLVLTVETGLIITLFAVIELILFVTKRNTLLYTAFLASTSKLYSNTLLAILNSRIQIEGGRESDEDTMPVGSGGAEFTTNISWGSGITIDMTRTQASEVVLSKRAGVNGDEELGKVRVDDGRLQPVYPPPVPPKELHHSPTSFST</sequence>
<feature type="compositionally biased region" description="Basic and acidic residues" evidence="1">
    <location>
        <begin position="319"/>
        <end position="329"/>
    </location>
</feature>
<dbReference type="EMBL" id="JAEVFJ010000040">
    <property type="protein sequence ID" value="KAH8087803.1"/>
    <property type="molecule type" value="Genomic_DNA"/>
</dbReference>
<accession>A0A8K0UG83</accession>
<dbReference type="InterPro" id="IPR045339">
    <property type="entry name" value="DUF6534"/>
</dbReference>
<keyword evidence="2" id="KW-1133">Transmembrane helix</keyword>
<dbReference type="PANTHER" id="PTHR40465:SF1">
    <property type="entry name" value="DUF6534 DOMAIN-CONTAINING PROTEIN"/>
    <property type="match status" value="1"/>
</dbReference>